<keyword evidence="3" id="KW-1003">Cell membrane</keyword>
<evidence type="ECO:0000256" key="5">
    <source>
        <dbReference type="ARBA" id="ARBA00022679"/>
    </source>
</evidence>
<evidence type="ECO:0000256" key="14">
    <source>
        <dbReference type="ARBA" id="ARBA00023264"/>
    </source>
</evidence>
<dbReference type="CDD" id="cd14265">
    <property type="entry name" value="UDPK_IM_like"/>
    <property type="match status" value="1"/>
</dbReference>
<feature type="transmembrane region" description="Helical" evidence="15">
    <location>
        <begin position="118"/>
        <end position="144"/>
    </location>
</feature>
<keyword evidence="5" id="KW-0808">Transferase</keyword>
<evidence type="ECO:0000256" key="11">
    <source>
        <dbReference type="ARBA" id="ARBA00023098"/>
    </source>
</evidence>
<comment type="similarity">
    <text evidence="2">Belongs to the bacterial diacylglycerol kinase family.</text>
</comment>
<evidence type="ECO:0000256" key="8">
    <source>
        <dbReference type="ARBA" id="ARBA00022777"/>
    </source>
</evidence>
<keyword evidence="8 16" id="KW-0418">Kinase</keyword>
<dbReference type="PANTHER" id="PTHR34299:SF1">
    <property type="entry name" value="DIACYLGLYCEROL KINASE"/>
    <property type="match status" value="1"/>
</dbReference>
<geneLocation type="organellar chromatophore" evidence="16"/>
<dbReference type="GO" id="GO:0005524">
    <property type="term" value="F:ATP binding"/>
    <property type="evidence" value="ECO:0007669"/>
    <property type="project" value="UniProtKB-KW"/>
</dbReference>
<keyword evidence="16" id="KW-0934">Plastid</keyword>
<reference evidence="16" key="2">
    <citation type="journal article" date="2008" name="Curr. Biol.">
        <title>Chromatophore genome sequence of Paulinella sheds light on acquisition of photosynthesis by eukaryotes.</title>
        <authorList>
            <person name="Nowack E.C.M."/>
            <person name="Melkonian M."/>
            <person name="Gloeckner G."/>
        </authorList>
    </citation>
    <scope>NUCLEOTIDE SEQUENCE [LARGE SCALE GENOMIC DNA]</scope>
</reference>
<comment type="subcellular location">
    <subcellularLocation>
        <location evidence="1">Cell membrane</location>
        <topology evidence="1">Multi-pass membrane protein</topology>
    </subcellularLocation>
</comment>
<evidence type="ECO:0000256" key="2">
    <source>
        <dbReference type="ARBA" id="ARBA00005967"/>
    </source>
</evidence>
<evidence type="ECO:0000256" key="6">
    <source>
        <dbReference type="ARBA" id="ARBA00022692"/>
    </source>
</evidence>
<evidence type="ECO:0000313" key="16">
    <source>
        <dbReference type="EMBL" id="ACB42784.1"/>
    </source>
</evidence>
<dbReference type="AlphaFoldDB" id="B1X4B5"/>
<dbReference type="EMBL" id="CP000815">
    <property type="protein sequence ID" value="ACB42784.1"/>
    <property type="molecule type" value="Genomic_DNA"/>
</dbReference>
<dbReference type="RefSeq" id="YP_002048994.1">
    <property type="nucleotide sequence ID" value="NC_011087.1"/>
</dbReference>
<feature type="transmembrane region" description="Helical" evidence="15">
    <location>
        <begin position="76"/>
        <end position="97"/>
    </location>
</feature>
<keyword evidence="9" id="KW-0067">ATP-binding</keyword>
<keyword evidence="12 15" id="KW-0472">Membrane</keyword>
<dbReference type="InterPro" id="IPR036945">
    <property type="entry name" value="DAGK_sf"/>
</dbReference>
<keyword evidence="10 15" id="KW-1133">Transmembrane helix</keyword>
<dbReference type="GO" id="GO:0008654">
    <property type="term" value="P:phospholipid biosynthetic process"/>
    <property type="evidence" value="ECO:0007669"/>
    <property type="project" value="UniProtKB-KW"/>
</dbReference>
<reference evidence="16" key="1">
    <citation type="submission" date="2007-08" db="EMBL/GenBank/DDBJ databases">
        <authorList>
            <person name="Gloeckner G."/>
            <person name="Nowack E."/>
            <person name="Melkonian M."/>
        </authorList>
    </citation>
    <scope>NUCLEOTIDE SEQUENCE</scope>
</reference>
<evidence type="ECO:0000256" key="10">
    <source>
        <dbReference type="ARBA" id="ARBA00022989"/>
    </source>
</evidence>
<dbReference type="GeneID" id="6481431"/>
<dbReference type="Pfam" id="PF01219">
    <property type="entry name" value="DAGK_prokar"/>
    <property type="match status" value="1"/>
</dbReference>
<proteinExistence type="inferred from homology"/>
<dbReference type="Gene3D" id="1.10.287.3610">
    <property type="match status" value="1"/>
</dbReference>
<evidence type="ECO:0000256" key="4">
    <source>
        <dbReference type="ARBA" id="ARBA00022516"/>
    </source>
</evidence>
<keyword evidence="4" id="KW-0444">Lipid biosynthesis</keyword>
<evidence type="ECO:0000256" key="12">
    <source>
        <dbReference type="ARBA" id="ARBA00023136"/>
    </source>
</evidence>
<evidence type="ECO:0000256" key="15">
    <source>
        <dbReference type="SAM" id="Phobius"/>
    </source>
</evidence>
<dbReference type="InterPro" id="IPR033717">
    <property type="entry name" value="UDPK"/>
</dbReference>
<evidence type="ECO:0000256" key="1">
    <source>
        <dbReference type="ARBA" id="ARBA00004651"/>
    </source>
</evidence>
<evidence type="ECO:0000256" key="13">
    <source>
        <dbReference type="ARBA" id="ARBA00023209"/>
    </source>
</evidence>
<evidence type="ECO:0000256" key="7">
    <source>
        <dbReference type="ARBA" id="ARBA00022741"/>
    </source>
</evidence>
<evidence type="ECO:0000256" key="3">
    <source>
        <dbReference type="ARBA" id="ARBA00022475"/>
    </source>
</evidence>
<keyword evidence="13" id="KW-0594">Phospholipid biosynthesis</keyword>
<protein>
    <submittedName>
        <fullName evidence="16">Prokaryotic diacylglycerol kinase</fullName>
    </submittedName>
</protein>
<dbReference type="InterPro" id="IPR000829">
    <property type="entry name" value="DAGK"/>
</dbReference>
<keyword evidence="7" id="KW-0547">Nucleotide-binding</keyword>
<dbReference type="GO" id="GO:0005886">
    <property type="term" value="C:plasma membrane"/>
    <property type="evidence" value="ECO:0007669"/>
    <property type="project" value="UniProtKB-SubCell"/>
</dbReference>
<name>B1X4B5_PAUCH</name>
<keyword evidence="6 15" id="KW-0812">Transmembrane</keyword>
<evidence type="ECO:0000256" key="9">
    <source>
        <dbReference type="ARBA" id="ARBA00022840"/>
    </source>
</evidence>
<dbReference type="PANTHER" id="PTHR34299">
    <property type="entry name" value="DIACYLGLYCEROL KINASE"/>
    <property type="match status" value="1"/>
</dbReference>
<sequence length="149" mass="16180">MSISPSNLPSKVTKDPENLQLNIRSWRITNGLHASLRYASQGIVYGVSSQRNLRIHILSGIATFSAGIWLNIKLELLLIVLLAVALLIVLELFNTALESMVDLAVGKNFHPLARVIKDCAAAAVLVAALNFSLVVLLIICPPLLTRIGF</sequence>
<keyword evidence="11" id="KW-0443">Lipid metabolism</keyword>
<organism evidence="16">
    <name type="scientific">Paulinella chromatophora</name>
    <dbReference type="NCBI Taxonomy" id="39717"/>
    <lineage>
        <taxon>Eukaryota</taxon>
        <taxon>Sar</taxon>
        <taxon>Rhizaria</taxon>
        <taxon>Cercozoa</taxon>
        <taxon>Imbricatea</taxon>
        <taxon>Silicofilosea</taxon>
        <taxon>Euglyphida</taxon>
        <taxon>Paulinellidae</taxon>
        <taxon>Paulinella</taxon>
    </lineage>
</organism>
<keyword evidence="14" id="KW-1208">Phospholipid metabolism</keyword>
<accession>B1X4B5</accession>
<gene>
    <name evidence="16" type="primary">dgkA</name>
    <name evidence="16" type="ordered locus">PCC_0343</name>
</gene>
<dbReference type="GO" id="GO:0016301">
    <property type="term" value="F:kinase activity"/>
    <property type="evidence" value="ECO:0007669"/>
    <property type="project" value="UniProtKB-KW"/>
</dbReference>